<reference evidence="1 2" key="2">
    <citation type="submission" date="2010-03" db="EMBL/GenBank/DDBJ databases">
        <authorList>
            <person name="Pajon A."/>
        </authorList>
    </citation>
    <scope>NUCLEOTIDE SEQUENCE [LARGE SCALE GENOMIC DNA]</scope>
    <source>
        <strain evidence="1 2">XB1A</strain>
    </source>
</reference>
<evidence type="ECO:0000313" key="2">
    <source>
        <dbReference type="Proteomes" id="UP000008795"/>
    </source>
</evidence>
<gene>
    <name evidence="1" type="ORF">BXY_39590</name>
</gene>
<reference evidence="1 2" key="1">
    <citation type="submission" date="2010-03" db="EMBL/GenBank/DDBJ databases">
        <title>The genome sequence of Bacteriodes xylanisolvens XB1A.</title>
        <authorList>
            <consortium name="metaHIT consortium -- http://www.metahit.eu/"/>
            <person name="Pajon A."/>
            <person name="Turner K."/>
            <person name="Parkhill J."/>
            <person name="Bernalier A."/>
        </authorList>
    </citation>
    <scope>NUCLEOTIDE SEQUENCE [LARGE SCALE GENOMIC DNA]</scope>
    <source>
        <strain evidence="1 2">XB1A</strain>
    </source>
</reference>
<accession>D6D391</accession>
<dbReference type="Proteomes" id="UP000008795">
    <property type="component" value="Chromosome"/>
</dbReference>
<sequence>MRKPTIEHQKSRLAPRFEALQNAFQTQNIGVQMNVDGIDPESVLVFEVAGSVDSFIKAAKKMKALNGLGS</sequence>
<organism evidence="1 2">
    <name type="scientific">Bacteroides xylanisolvens XB1A</name>
    <dbReference type="NCBI Taxonomy" id="657309"/>
    <lineage>
        <taxon>Bacteria</taxon>
        <taxon>Pseudomonadati</taxon>
        <taxon>Bacteroidota</taxon>
        <taxon>Bacteroidia</taxon>
        <taxon>Bacteroidales</taxon>
        <taxon>Bacteroidaceae</taxon>
        <taxon>Bacteroides</taxon>
    </lineage>
</organism>
<dbReference type="HOGENOM" id="CLU_2749563_0_0_10"/>
<proteinExistence type="predicted"/>
<dbReference type="KEGG" id="bxy:BXY_39590"/>
<dbReference type="PATRIC" id="fig|657309.4.peg.2914"/>
<dbReference type="AlphaFoldDB" id="D6D391"/>
<protein>
    <submittedName>
        <fullName evidence="1">Uncharacterized protein</fullName>
    </submittedName>
</protein>
<evidence type="ECO:0000313" key="1">
    <source>
        <dbReference type="EMBL" id="CBK68893.1"/>
    </source>
</evidence>
<dbReference type="EMBL" id="FP929033">
    <property type="protein sequence ID" value="CBK68893.1"/>
    <property type="molecule type" value="Genomic_DNA"/>
</dbReference>
<name>D6D391_9BACE</name>